<dbReference type="AlphaFoldDB" id="A0A0E9RAY6"/>
<accession>A0A0E9RAY6</accession>
<reference evidence="2" key="1">
    <citation type="submission" date="2014-11" db="EMBL/GenBank/DDBJ databases">
        <authorList>
            <person name="Amaro Gonzalez C."/>
        </authorList>
    </citation>
    <scope>NUCLEOTIDE SEQUENCE</scope>
</reference>
<sequence>MFQGEELRRGIYISQSQSFSGRRTEEMELRDSIIEYLQNVYTASLYFLFFVSKCFCMLFVSL</sequence>
<evidence type="ECO:0000313" key="2">
    <source>
        <dbReference type="EMBL" id="JAH25660.1"/>
    </source>
</evidence>
<reference evidence="2" key="2">
    <citation type="journal article" date="2015" name="Fish Shellfish Immunol.">
        <title>Early steps in the European eel (Anguilla anguilla)-Vibrio vulnificus interaction in the gills: Role of the RtxA13 toxin.</title>
        <authorList>
            <person name="Callol A."/>
            <person name="Pajuelo D."/>
            <person name="Ebbesson L."/>
            <person name="Teles M."/>
            <person name="MacKenzie S."/>
            <person name="Amaro C."/>
        </authorList>
    </citation>
    <scope>NUCLEOTIDE SEQUENCE</scope>
</reference>
<keyword evidence="1" id="KW-0472">Membrane</keyword>
<proteinExistence type="predicted"/>
<keyword evidence="1" id="KW-1133">Transmembrane helix</keyword>
<organism evidence="2">
    <name type="scientific">Anguilla anguilla</name>
    <name type="common">European freshwater eel</name>
    <name type="synonym">Muraena anguilla</name>
    <dbReference type="NCBI Taxonomy" id="7936"/>
    <lineage>
        <taxon>Eukaryota</taxon>
        <taxon>Metazoa</taxon>
        <taxon>Chordata</taxon>
        <taxon>Craniata</taxon>
        <taxon>Vertebrata</taxon>
        <taxon>Euteleostomi</taxon>
        <taxon>Actinopterygii</taxon>
        <taxon>Neopterygii</taxon>
        <taxon>Teleostei</taxon>
        <taxon>Anguilliformes</taxon>
        <taxon>Anguillidae</taxon>
        <taxon>Anguilla</taxon>
    </lineage>
</organism>
<evidence type="ECO:0000256" key="1">
    <source>
        <dbReference type="SAM" id="Phobius"/>
    </source>
</evidence>
<keyword evidence="1" id="KW-0812">Transmembrane</keyword>
<name>A0A0E9RAY6_ANGAN</name>
<protein>
    <submittedName>
        <fullName evidence="2">Uncharacterized protein</fullName>
    </submittedName>
</protein>
<dbReference type="EMBL" id="GBXM01082917">
    <property type="protein sequence ID" value="JAH25660.1"/>
    <property type="molecule type" value="Transcribed_RNA"/>
</dbReference>
<feature type="transmembrane region" description="Helical" evidence="1">
    <location>
        <begin position="40"/>
        <end position="60"/>
    </location>
</feature>